<dbReference type="GO" id="GO:0003677">
    <property type="term" value="F:DNA binding"/>
    <property type="evidence" value="ECO:0007669"/>
    <property type="project" value="TreeGrafter"/>
</dbReference>
<evidence type="ECO:0000256" key="1">
    <source>
        <dbReference type="SAM" id="MobiDB-lite"/>
    </source>
</evidence>
<feature type="compositionally biased region" description="Low complexity" evidence="1">
    <location>
        <begin position="177"/>
        <end position="190"/>
    </location>
</feature>
<feature type="region of interest" description="Disordered" evidence="1">
    <location>
        <begin position="622"/>
        <end position="659"/>
    </location>
</feature>
<feature type="compositionally biased region" description="Basic residues" evidence="1">
    <location>
        <begin position="165"/>
        <end position="176"/>
    </location>
</feature>
<feature type="region of interest" description="Disordered" evidence="1">
    <location>
        <begin position="458"/>
        <end position="508"/>
    </location>
</feature>
<dbReference type="InterPro" id="IPR003593">
    <property type="entry name" value="AAA+_ATPase"/>
</dbReference>
<evidence type="ECO:0000313" key="4">
    <source>
        <dbReference type="Proteomes" id="UP001342314"/>
    </source>
</evidence>
<dbReference type="PANTHER" id="PTHR23389:SF21">
    <property type="entry name" value="ATPASE FAMILY AAA DOMAIN-CONTAINING PROTEIN 5"/>
    <property type="match status" value="1"/>
</dbReference>
<feature type="region of interest" description="Disordered" evidence="1">
    <location>
        <begin position="27"/>
        <end position="335"/>
    </location>
</feature>
<proteinExistence type="predicted"/>
<feature type="compositionally biased region" description="Basic and acidic residues" evidence="1">
    <location>
        <begin position="308"/>
        <end position="322"/>
    </location>
</feature>
<dbReference type="GO" id="GO:0016887">
    <property type="term" value="F:ATP hydrolysis activity"/>
    <property type="evidence" value="ECO:0007669"/>
    <property type="project" value="InterPro"/>
</dbReference>
<sequence length="1104" mass="118732">MGDAPDPPPVDAPAAPKALYSIFAPRSALAPSSTTSAAAASTSTAAPVPPPSRKQRGKDKSAETETETLSLVEDSGESAGEERPSKRRKRSVTAATKSKGTAKGKGKKRVRKDDTDEDEYVGDSSDGDDDVRVVAGRVTRASKGKGKTAARVQERGKKASASSKKAARMTKGKKRAPSPSSTASSSASATDSEDNDGDTGTVTSGRDGSIVLDLTQESPRRRRAKRKNGDPTKGTASAARAGPAPFTAFSKEAIERREKRRLREPVPARWPTREEHEGRLLDDSSSSMEVDQAARAEAQAKSAWEGTRWVRRDAKGKGKADQHEEDDGETTDYLQRFQATLDFPAIATASSSRAAPPRPAGLPRLVHRPLEAVPSLVPTFPSHPLLERLAAPLRSPSAYPSAFMRSGDPSRLPNEDDTKLWVAKYAPQSADEVLGDVSGQSARWLREWLEELKVESAAADAKSKKRRRPIARGLDKSLKKKKKKKRKPKGLDDFLASSDEDDDDNLALPSSSFDSYADDLSDEFDDDASATSRRAAGASSVFPSLTNLILLHGPHGSGKSSTVHAVAHELGYEVFEVFPGLGRRGAKDLERYVGDVGKNHLVLKGAGGASGSPRKGALAAMFGKQAKKAEEADEGKGKGKERTDEEEKGDEKEPEEPKQSLILVDEVDVLFRHEEDFWQGLAHLAKDSRRPIIMTCTDDSRIPFHELNVQQIVQHQSAPPVSYLSFAAPPASLVAPYLQLVALREGHVLAPATLSKLYESLSRSRPYPPWMLQQQAPLGGRGERPIPHPLAKAPLPSDDLRKALIQLQFECQWGIGEPGSGAGRTSKAKGHEHGSQTETRWSEGTLRVPPEPDEAVAPHANGDAVSLNADDAFDRAVRAADALSYADAHVARRVSVLIEHAETGRFTTAGDAEDTFPVLEYIPPRDRHLLPFLGAEPVMEDALHTLAHEIWPGALCFGTREDERLESARADFSFRLWQLFHSGGDNSLIRPPAPILPHPSVAVDYRSAARSITLADDVNMAAWSRPAASTASDDGHTSESSALGSAASLAAGPAGAGSGGGAARMRKSTRLKVQAGQPLYERVLPWASSVEADWLRQSGFGEGP</sequence>
<dbReference type="InterPro" id="IPR003959">
    <property type="entry name" value="ATPase_AAA_core"/>
</dbReference>
<feature type="compositionally biased region" description="Acidic residues" evidence="1">
    <location>
        <begin position="115"/>
        <end position="129"/>
    </location>
</feature>
<feature type="compositionally biased region" description="Low complexity" evidence="1">
    <location>
        <begin position="293"/>
        <end position="303"/>
    </location>
</feature>
<dbReference type="PANTHER" id="PTHR23389">
    <property type="entry name" value="CHROMOSOME TRANSMISSION FIDELITY FACTOR 18"/>
    <property type="match status" value="1"/>
</dbReference>
<dbReference type="GO" id="GO:0005634">
    <property type="term" value="C:nucleus"/>
    <property type="evidence" value="ECO:0007669"/>
    <property type="project" value="TreeGrafter"/>
</dbReference>
<organism evidence="3 4">
    <name type="scientific">Rhodotorula paludigena</name>
    <dbReference type="NCBI Taxonomy" id="86838"/>
    <lineage>
        <taxon>Eukaryota</taxon>
        <taxon>Fungi</taxon>
        <taxon>Dikarya</taxon>
        <taxon>Basidiomycota</taxon>
        <taxon>Pucciniomycotina</taxon>
        <taxon>Microbotryomycetes</taxon>
        <taxon>Sporidiobolales</taxon>
        <taxon>Sporidiobolaceae</taxon>
        <taxon>Rhodotorula</taxon>
    </lineage>
</organism>
<evidence type="ECO:0000259" key="2">
    <source>
        <dbReference type="SMART" id="SM00382"/>
    </source>
</evidence>
<dbReference type="SMART" id="SM00382">
    <property type="entry name" value="AAA"/>
    <property type="match status" value="1"/>
</dbReference>
<feature type="compositionally biased region" description="Basic residues" evidence="1">
    <location>
        <begin position="100"/>
        <end position="110"/>
    </location>
</feature>
<dbReference type="GO" id="GO:0005524">
    <property type="term" value="F:ATP binding"/>
    <property type="evidence" value="ECO:0007669"/>
    <property type="project" value="InterPro"/>
</dbReference>
<feature type="compositionally biased region" description="Basic residues" evidence="1">
    <location>
        <begin position="478"/>
        <end position="488"/>
    </location>
</feature>
<name>A0AAV5GSM7_9BASI</name>
<feature type="compositionally biased region" description="Basic and acidic residues" evidence="1">
    <location>
        <begin position="627"/>
        <end position="658"/>
    </location>
</feature>
<comment type="caution">
    <text evidence="3">The sequence shown here is derived from an EMBL/GenBank/DDBJ whole genome shotgun (WGS) entry which is preliminary data.</text>
</comment>
<gene>
    <name evidence="3" type="ORF">Rhopal_005045-T1</name>
</gene>
<feature type="region of interest" description="Disordered" evidence="1">
    <location>
        <begin position="816"/>
        <end position="847"/>
    </location>
</feature>
<feature type="domain" description="AAA+ ATPase" evidence="2">
    <location>
        <begin position="545"/>
        <end position="717"/>
    </location>
</feature>
<feature type="compositionally biased region" description="Low complexity" evidence="1">
    <location>
        <begin position="1040"/>
        <end position="1053"/>
    </location>
</feature>
<dbReference type="AlphaFoldDB" id="A0AAV5GSM7"/>
<feature type="compositionally biased region" description="Low complexity" evidence="1">
    <location>
        <begin position="27"/>
        <end position="46"/>
    </location>
</feature>
<feature type="region of interest" description="Disordered" evidence="1">
    <location>
        <begin position="1028"/>
        <end position="1063"/>
    </location>
</feature>
<dbReference type="SUPFAM" id="SSF52540">
    <property type="entry name" value="P-loop containing nucleoside triphosphate hydrolases"/>
    <property type="match status" value="1"/>
</dbReference>
<dbReference type="Gene3D" id="3.40.50.300">
    <property type="entry name" value="P-loop containing nucleotide triphosphate hydrolases"/>
    <property type="match status" value="1"/>
</dbReference>
<evidence type="ECO:0000313" key="3">
    <source>
        <dbReference type="EMBL" id="GJN92017.1"/>
    </source>
</evidence>
<protein>
    <recommendedName>
        <fullName evidence="2">AAA+ ATPase domain-containing protein</fullName>
    </recommendedName>
</protein>
<dbReference type="Proteomes" id="UP001342314">
    <property type="component" value="Unassembled WGS sequence"/>
</dbReference>
<dbReference type="Pfam" id="PF00004">
    <property type="entry name" value="AAA"/>
    <property type="match status" value="1"/>
</dbReference>
<reference evidence="3 4" key="1">
    <citation type="submission" date="2021-12" db="EMBL/GenBank/DDBJ databases">
        <title>High titer production of polyol ester of fatty acids by Rhodotorula paludigena BS15 towards product separation-free biomass refinery.</title>
        <authorList>
            <person name="Mano J."/>
            <person name="Ono H."/>
            <person name="Tanaka T."/>
            <person name="Naito K."/>
            <person name="Sushida H."/>
            <person name="Ike M."/>
            <person name="Tokuyasu K."/>
            <person name="Kitaoka M."/>
        </authorList>
    </citation>
    <scope>NUCLEOTIDE SEQUENCE [LARGE SCALE GENOMIC DNA]</scope>
    <source>
        <strain evidence="3 4">BS15</strain>
    </source>
</reference>
<accession>A0AAV5GSM7</accession>
<keyword evidence="4" id="KW-1185">Reference proteome</keyword>
<feature type="compositionally biased region" description="Basic and acidic residues" evidence="1">
    <location>
        <begin position="252"/>
        <end position="282"/>
    </location>
</feature>
<dbReference type="InterPro" id="IPR027417">
    <property type="entry name" value="P-loop_NTPase"/>
</dbReference>
<dbReference type="EMBL" id="BQKY01000010">
    <property type="protein sequence ID" value="GJN92017.1"/>
    <property type="molecule type" value="Genomic_DNA"/>
</dbReference>